<evidence type="ECO:0000313" key="2">
    <source>
        <dbReference type="Proteomes" id="UP000007800"/>
    </source>
</evidence>
<dbReference type="GeneID" id="9044418"/>
<gene>
    <name evidence="1" type="ORF">Pmar_PMAR019742</name>
</gene>
<dbReference type="Proteomes" id="UP000007800">
    <property type="component" value="Unassembled WGS sequence"/>
</dbReference>
<accession>C5LW24</accession>
<feature type="non-terminal residue" evidence="1">
    <location>
        <position position="1"/>
    </location>
</feature>
<dbReference type="InParanoid" id="C5LW24"/>
<proteinExistence type="predicted"/>
<organism evidence="2">
    <name type="scientific">Perkinsus marinus (strain ATCC 50983 / TXsc)</name>
    <dbReference type="NCBI Taxonomy" id="423536"/>
    <lineage>
        <taxon>Eukaryota</taxon>
        <taxon>Sar</taxon>
        <taxon>Alveolata</taxon>
        <taxon>Perkinsozoa</taxon>
        <taxon>Perkinsea</taxon>
        <taxon>Perkinsida</taxon>
        <taxon>Perkinsidae</taxon>
        <taxon>Perkinsus</taxon>
    </lineage>
</organism>
<keyword evidence="2" id="KW-1185">Reference proteome</keyword>
<dbReference type="EMBL" id="GG686046">
    <property type="protein sequence ID" value="EEQ99094.1"/>
    <property type="molecule type" value="Genomic_DNA"/>
</dbReference>
<dbReference type="AlphaFoldDB" id="C5LW24"/>
<evidence type="ECO:0000313" key="1">
    <source>
        <dbReference type="EMBL" id="EEQ99094.1"/>
    </source>
</evidence>
<name>C5LW24_PERM5</name>
<sequence length="60" mass="6596">VSPSRLILPRKQGIARLAWAGFRTTAPEGGLPDLWTILMWTGRGQHVIDIPSLASMREGI</sequence>
<dbReference type="RefSeq" id="XP_002766377.1">
    <property type="nucleotide sequence ID" value="XM_002766331.1"/>
</dbReference>
<protein>
    <submittedName>
        <fullName evidence="1">Uncharacterized protein</fullName>
    </submittedName>
</protein>
<reference evidence="1 2" key="1">
    <citation type="submission" date="2008-07" db="EMBL/GenBank/DDBJ databases">
        <authorList>
            <person name="El-Sayed N."/>
            <person name="Caler E."/>
            <person name="Inman J."/>
            <person name="Amedeo P."/>
            <person name="Hass B."/>
            <person name="Wortman J."/>
        </authorList>
    </citation>
    <scope>NUCLEOTIDE SEQUENCE [LARGE SCALE GENOMIC DNA]</scope>
    <source>
        <strain evidence="2">ATCC 50983 / TXsc</strain>
    </source>
</reference>
<feature type="non-terminal residue" evidence="1">
    <location>
        <position position="60"/>
    </location>
</feature>